<dbReference type="Gene3D" id="3.40.50.300">
    <property type="entry name" value="P-loop containing nucleotide triphosphate hydrolases"/>
    <property type="match status" value="1"/>
</dbReference>
<reference evidence="10" key="1">
    <citation type="submission" date="2023-05" db="EMBL/GenBank/DDBJ databases">
        <title>Mariniplasma microaerophilum sp. nov., a novel anaerobic mollicute isolated from terrestrial mud volcano, Taman Peninsula, Russia.</title>
        <authorList>
            <person name="Khomyakova M.A."/>
            <person name="Merkel A.Y."/>
            <person name="Slobodkin A.I."/>
        </authorList>
    </citation>
    <scope>NUCLEOTIDE SEQUENCE</scope>
    <source>
        <strain evidence="10">M4Ah</strain>
    </source>
</reference>
<dbReference type="Pfam" id="PF01713">
    <property type="entry name" value="Smr"/>
    <property type="match status" value="1"/>
</dbReference>
<comment type="caution">
    <text evidence="10">The sequence shown here is derived from an EMBL/GenBank/DDBJ whole genome shotgun (WGS) entry which is preliminary data.</text>
</comment>
<dbReference type="Pfam" id="PF00488">
    <property type="entry name" value="MutS_V"/>
    <property type="match status" value="1"/>
</dbReference>
<gene>
    <name evidence="7" type="primary">mutS2</name>
    <name evidence="7" type="synonym">rqcU</name>
    <name evidence="10" type="ORF">QJ521_00505</name>
</gene>
<dbReference type="AlphaFoldDB" id="A0AAW6U7U7"/>
<dbReference type="GO" id="GO:0140664">
    <property type="term" value="F:ATP-dependent DNA damage sensor activity"/>
    <property type="evidence" value="ECO:0007669"/>
    <property type="project" value="InterPro"/>
</dbReference>
<keyword evidence="1 7" id="KW-0699">rRNA-binding</keyword>
<sequence length="773" mass="88677">MRFMTKTLELPQILDMISKYAKSDTIRNEILNIEPMTDLVMINKQLDEVMDMTTLIQRAGLLPLIEDYDVHELLKYAGMDRVFSIQELLYIRLFLVMERDILKYYKEIQKNKISTLSLSEYFSSLHSHERLLEYIQSKIDEDGQILDDATPELLKIRRDLSRFDKNLQDKLQKLLTTYSSYLNEMVIVIRNERYCIPVKDTFKNRIKGVIHDVSSSKQTVYIEPEATRQITAEIEQLKIQQEKEIQKIIAMMSEEVHQAHASLKDNLDLFLTFDFISAKAQYGILLNAVKPKVNTEGTISLIKAKHPLLDQKTAIPIQMELNKDFKTLLITGPNTGGKTVALKTVGLLTLMTQSGILIPANEASNIAIFDQVFADIGDEQSILQSLSTFSSHLNKIIEMINHVQDNTLVLLDEIGSGTDPNEGVSLAIALLNYFKSFDVRMMVTTHYSELKSYAYEQSHMGTASVAFDKKTLKPLYYLQMGTTGSSHAFLIARRLGLKEEVVADAETVYQGRQTDLAKVMEKLNDEMLYIEKQKEKLGQEINELKTAKQEYQLSREKLMKDQERIIENIKIKEQKKWDDLKDEVRDLIKELQNKQELSKPEVAALKHQINQGIDPDQSHRFIDELKIGDEVYIIPYQQYGKIESIKNDEYRVIFGKFDLEFQASNLRKEQPKIDSKKRVQPVKTTQGETPERNAKLELDLRGYRFEEVKDAMEQAIDRALLSGLSSLRVIHGFGSGAVRKAVYDYIKSSPYVKTHRFGGEGEGLNGVTIITLK</sequence>
<evidence type="ECO:0000256" key="8">
    <source>
        <dbReference type="SAM" id="Coils"/>
    </source>
</evidence>
<dbReference type="GO" id="GO:0006298">
    <property type="term" value="P:mismatch repair"/>
    <property type="evidence" value="ECO:0007669"/>
    <property type="project" value="InterPro"/>
</dbReference>
<evidence type="ECO:0000313" key="11">
    <source>
        <dbReference type="Proteomes" id="UP001431532"/>
    </source>
</evidence>
<dbReference type="PROSITE" id="PS00486">
    <property type="entry name" value="DNA_MISMATCH_REPAIR_2"/>
    <property type="match status" value="1"/>
</dbReference>
<keyword evidence="8" id="KW-0175">Coiled coil</keyword>
<dbReference type="EC" id="3.6.4.-" evidence="7"/>
<evidence type="ECO:0000256" key="1">
    <source>
        <dbReference type="ARBA" id="ARBA00022730"/>
    </source>
</evidence>
<dbReference type="SMART" id="SM00534">
    <property type="entry name" value="MUTSac"/>
    <property type="match status" value="1"/>
</dbReference>
<dbReference type="GO" id="GO:0030983">
    <property type="term" value="F:mismatched DNA binding"/>
    <property type="evidence" value="ECO:0007669"/>
    <property type="project" value="InterPro"/>
</dbReference>
<comment type="subunit">
    <text evidence="7">Homodimer. Binds to stalled ribosomes, contacting rRNA.</text>
</comment>
<keyword evidence="2 7" id="KW-0547">Nucleotide-binding</keyword>
<dbReference type="PANTHER" id="PTHR48466">
    <property type="entry name" value="OS10G0509000 PROTEIN-RELATED"/>
    <property type="match status" value="1"/>
</dbReference>
<evidence type="ECO:0000256" key="7">
    <source>
        <dbReference type="HAMAP-Rule" id="MF_00092"/>
    </source>
</evidence>
<evidence type="ECO:0000256" key="6">
    <source>
        <dbReference type="ARBA" id="ARBA00023125"/>
    </source>
</evidence>
<dbReference type="InterPro" id="IPR002625">
    <property type="entry name" value="Smr_dom"/>
</dbReference>
<dbReference type="SUPFAM" id="SSF160443">
    <property type="entry name" value="SMR domain-like"/>
    <property type="match status" value="1"/>
</dbReference>
<evidence type="ECO:0000256" key="4">
    <source>
        <dbReference type="ARBA" id="ARBA00022840"/>
    </source>
</evidence>
<dbReference type="GO" id="GO:0019843">
    <property type="term" value="F:rRNA binding"/>
    <property type="evidence" value="ECO:0007669"/>
    <property type="project" value="UniProtKB-UniRule"/>
</dbReference>
<name>A0AAW6U7U7_9MOLU</name>
<keyword evidence="4 7" id="KW-0067">ATP-binding</keyword>
<protein>
    <recommendedName>
        <fullName evidence="7">Endonuclease MutS2</fullName>
        <ecNumber evidence="7">3.1.-.-</ecNumber>
    </recommendedName>
    <alternativeName>
        <fullName evidence="7">Ribosome-associated protein quality control-upstream factor</fullName>
        <shortName evidence="7">RQC-upstream factor</shortName>
        <shortName evidence="7">RqcU</shortName>
        <ecNumber evidence="7">3.6.4.-</ecNumber>
    </alternativeName>
</protein>
<evidence type="ECO:0000313" key="10">
    <source>
        <dbReference type="EMBL" id="MDI6452029.1"/>
    </source>
</evidence>
<dbReference type="InterPro" id="IPR007696">
    <property type="entry name" value="DNA_mismatch_repair_MutS_core"/>
</dbReference>
<dbReference type="EMBL" id="JASCXW010000001">
    <property type="protein sequence ID" value="MDI6452029.1"/>
    <property type="molecule type" value="Genomic_DNA"/>
</dbReference>
<dbReference type="GO" id="GO:0005524">
    <property type="term" value="F:ATP binding"/>
    <property type="evidence" value="ECO:0007669"/>
    <property type="project" value="UniProtKB-UniRule"/>
</dbReference>
<keyword evidence="5 7" id="KW-0694">RNA-binding</keyword>
<feature type="coiled-coil region" evidence="8">
    <location>
        <begin position="520"/>
        <end position="597"/>
    </location>
</feature>
<comment type="similarity">
    <text evidence="7">Belongs to the DNA mismatch repair MutS family. MutS2 subfamily.</text>
</comment>
<keyword evidence="11" id="KW-1185">Reference proteome</keyword>
<dbReference type="GO" id="GO:0004519">
    <property type="term" value="F:endonuclease activity"/>
    <property type="evidence" value="ECO:0007669"/>
    <property type="project" value="UniProtKB-UniRule"/>
</dbReference>
<organism evidence="10 11">
    <name type="scientific">Peloplasma aerotolerans</name>
    <dbReference type="NCBI Taxonomy" id="3044389"/>
    <lineage>
        <taxon>Bacteria</taxon>
        <taxon>Bacillati</taxon>
        <taxon>Mycoplasmatota</taxon>
        <taxon>Mollicutes</taxon>
        <taxon>Acholeplasmatales</taxon>
        <taxon>Acholeplasmataceae</taxon>
        <taxon>Peloplasma</taxon>
    </lineage>
</organism>
<dbReference type="InterPro" id="IPR036187">
    <property type="entry name" value="DNA_mismatch_repair_MutS_sf"/>
</dbReference>
<evidence type="ECO:0000256" key="2">
    <source>
        <dbReference type="ARBA" id="ARBA00022741"/>
    </source>
</evidence>
<feature type="binding site" evidence="7">
    <location>
        <begin position="332"/>
        <end position="339"/>
    </location>
    <ligand>
        <name>ATP</name>
        <dbReference type="ChEBI" id="CHEBI:30616"/>
    </ligand>
</feature>
<keyword evidence="3 7" id="KW-0378">Hydrolase</keyword>
<comment type="function">
    <text evidence="7">Endonuclease that is involved in the suppression of homologous recombination and thus may have a key role in the control of bacterial genetic diversity.</text>
</comment>
<dbReference type="SMART" id="SM00533">
    <property type="entry name" value="MUTSd"/>
    <property type="match status" value="1"/>
</dbReference>
<dbReference type="GO" id="GO:0072344">
    <property type="term" value="P:rescue of stalled ribosome"/>
    <property type="evidence" value="ECO:0007669"/>
    <property type="project" value="UniProtKB-UniRule"/>
</dbReference>
<dbReference type="PANTHER" id="PTHR48466:SF2">
    <property type="entry name" value="OS10G0509000 PROTEIN"/>
    <property type="match status" value="1"/>
</dbReference>
<dbReference type="SUPFAM" id="SSF52540">
    <property type="entry name" value="P-loop containing nucleoside triphosphate hydrolases"/>
    <property type="match status" value="1"/>
</dbReference>
<dbReference type="InterPro" id="IPR000432">
    <property type="entry name" value="DNA_mismatch_repair_MutS_C"/>
</dbReference>
<dbReference type="InterPro" id="IPR027417">
    <property type="entry name" value="P-loop_NTPase"/>
</dbReference>
<dbReference type="GO" id="GO:0043023">
    <property type="term" value="F:ribosomal large subunit binding"/>
    <property type="evidence" value="ECO:0007669"/>
    <property type="project" value="UniProtKB-UniRule"/>
</dbReference>
<accession>A0AAW6U7U7</accession>
<dbReference type="InterPro" id="IPR036063">
    <property type="entry name" value="Smr_dom_sf"/>
</dbReference>
<dbReference type="RefSeq" id="WP_282838418.1">
    <property type="nucleotide sequence ID" value="NZ_JASCXW010000001.1"/>
</dbReference>
<dbReference type="PROSITE" id="PS50828">
    <property type="entry name" value="SMR"/>
    <property type="match status" value="1"/>
</dbReference>
<keyword evidence="7" id="KW-0540">Nuclease</keyword>
<dbReference type="InterPro" id="IPR005747">
    <property type="entry name" value="MutS2"/>
</dbReference>
<evidence type="ECO:0000256" key="3">
    <source>
        <dbReference type="ARBA" id="ARBA00022801"/>
    </source>
</evidence>
<dbReference type="NCBIfam" id="TIGR01069">
    <property type="entry name" value="mutS2"/>
    <property type="match status" value="1"/>
</dbReference>
<dbReference type="GO" id="GO:0016887">
    <property type="term" value="F:ATP hydrolysis activity"/>
    <property type="evidence" value="ECO:0007669"/>
    <property type="project" value="InterPro"/>
</dbReference>
<keyword evidence="7 10" id="KW-0255">Endonuclease</keyword>
<dbReference type="FunFam" id="3.40.50.300:FF:000830">
    <property type="entry name" value="Endonuclease MutS2"/>
    <property type="match status" value="1"/>
</dbReference>
<dbReference type="SMART" id="SM00463">
    <property type="entry name" value="SMR"/>
    <property type="match status" value="1"/>
</dbReference>
<dbReference type="SUPFAM" id="SSF48334">
    <property type="entry name" value="DNA repair protein MutS, domain III"/>
    <property type="match status" value="1"/>
</dbReference>
<evidence type="ECO:0000256" key="5">
    <source>
        <dbReference type="ARBA" id="ARBA00022884"/>
    </source>
</evidence>
<dbReference type="GO" id="GO:0045910">
    <property type="term" value="P:negative regulation of DNA recombination"/>
    <property type="evidence" value="ECO:0007669"/>
    <property type="project" value="InterPro"/>
</dbReference>
<dbReference type="Gene3D" id="3.30.1370.110">
    <property type="match status" value="1"/>
</dbReference>
<dbReference type="EC" id="3.1.-.-" evidence="7"/>
<dbReference type="Proteomes" id="UP001431532">
    <property type="component" value="Unassembled WGS sequence"/>
</dbReference>
<feature type="domain" description="Smr" evidence="9">
    <location>
        <begin position="698"/>
        <end position="773"/>
    </location>
</feature>
<dbReference type="InterPro" id="IPR045076">
    <property type="entry name" value="MutS"/>
</dbReference>
<dbReference type="PIRSF" id="PIRSF005814">
    <property type="entry name" value="MutS_YshD"/>
    <property type="match status" value="1"/>
</dbReference>
<keyword evidence="6 7" id="KW-0238">DNA-binding</keyword>
<comment type="function">
    <text evidence="7">Acts as a ribosome collision sensor, splitting the ribosome into its 2 subunits. Detects stalled/collided 70S ribosomes which it binds and splits by an ATP-hydrolysis driven conformational change. Acts upstream of the ribosome quality control system (RQC), a ribosome-associated complex that mediates the extraction of incompletely synthesized nascent chains from stalled ribosomes and their subsequent degradation. Probably generates substrates for RQC.</text>
</comment>
<proteinExistence type="inferred from homology"/>
<dbReference type="HAMAP" id="MF_00092">
    <property type="entry name" value="MutS2"/>
    <property type="match status" value="1"/>
</dbReference>
<evidence type="ECO:0000259" key="9">
    <source>
        <dbReference type="PROSITE" id="PS50828"/>
    </source>
</evidence>